<dbReference type="Gene3D" id="1.10.579.10">
    <property type="entry name" value="DNA Cyclobutane Dipyrimidine Photolyase, subunit A, domain 3"/>
    <property type="match status" value="1"/>
</dbReference>
<dbReference type="PANTHER" id="PTHR38657">
    <property type="entry name" value="SLR1343 PROTEIN"/>
    <property type="match status" value="1"/>
</dbReference>
<dbReference type="InterPro" id="IPR014729">
    <property type="entry name" value="Rossmann-like_a/b/a_fold"/>
</dbReference>
<dbReference type="PANTHER" id="PTHR38657:SF1">
    <property type="entry name" value="SLR1343 PROTEIN"/>
    <property type="match status" value="1"/>
</dbReference>
<protein>
    <submittedName>
        <fullName evidence="1">Cryptochrome/photolyase family protein</fullName>
    </submittedName>
</protein>
<dbReference type="InterPro" id="IPR007357">
    <property type="entry name" value="PhrB-like"/>
</dbReference>
<keyword evidence="2" id="KW-1185">Reference proteome</keyword>
<evidence type="ECO:0000313" key="1">
    <source>
        <dbReference type="EMBL" id="MDC7685277.1"/>
    </source>
</evidence>
<dbReference type="Gene3D" id="1.25.40.80">
    <property type="match status" value="1"/>
</dbReference>
<dbReference type="InterPro" id="IPR036134">
    <property type="entry name" value="Crypto/Photolyase_FAD-like_sf"/>
</dbReference>
<dbReference type="Gene3D" id="1.10.10.1710">
    <property type="entry name" value="Deoxyribodipyrimidine photolyase-related"/>
    <property type="match status" value="1"/>
</dbReference>
<dbReference type="EMBL" id="JAQQKX010000027">
    <property type="protein sequence ID" value="MDC7685277.1"/>
    <property type="molecule type" value="Genomic_DNA"/>
</dbReference>
<proteinExistence type="predicted"/>
<dbReference type="Pfam" id="PF04244">
    <property type="entry name" value="DPRP"/>
    <property type="match status" value="1"/>
</dbReference>
<comment type="caution">
    <text evidence="1">The sequence shown here is derived from an EMBL/GenBank/DDBJ whole genome shotgun (WGS) entry which is preliminary data.</text>
</comment>
<dbReference type="Gene3D" id="3.40.50.620">
    <property type="entry name" value="HUPs"/>
    <property type="match status" value="1"/>
</dbReference>
<dbReference type="Proteomes" id="UP001214854">
    <property type="component" value="Unassembled WGS sequence"/>
</dbReference>
<reference evidence="1 2" key="1">
    <citation type="submission" date="2023-01" db="EMBL/GenBank/DDBJ databases">
        <title>Novel species of the genus Asticcacaulis isolated from rivers.</title>
        <authorList>
            <person name="Lu H."/>
        </authorList>
    </citation>
    <scope>NUCLEOTIDE SEQUENCE [LARGE SCALE GENOMIC DNA]</scope>
    <source>
        <strain evidence="1 2">BYS171W</strain>
    </source>
</reference>
<dbReference type="RefSeq" id="WP_272749779.1">
    <property type="nucleotide sequence ID" value="NZ_JAQQKX010000027.1"/>
</dbReference>
<dbReference type="SUPFAM" id="SSF48173">
    <property type="entry name" value="Cryptochrome/photolyase FAD-binding domain"/>
    <property type="match status" value="1"/>
</dbReference>
<name>A0ABT5HYW7_9CAUL</name>
<accession>A0ABT5HYW7</accession>
<sequence length="514" mass="59760">MSTGALRVILADQLSTRLAVITKADKTRDVILMAEVMSEASYVRHHVKKIAFLFSAMRHYAQALRVAGFTIRYVTLDDEDNRQSLEGEILRATEDFAPERVVVTEPGEWRLRESFEALRLALPVPFIILPDTRFLCSHAEFNKWAEGRREFRMEYFYREMRRRYGILLEADGSPCGGRWNFDADNRKPPQKGLTSPKRLSFRKDAITLEVLDLVRRRFPDGYGRLEPFHFAVTRRQALRELDHFIFHMLARFGDHQDAMVEGEPYLNHSLLSAYINAGLLYPLEICQKAEAAYRQGRVPLNGAEGFIRQILGWREYVRGLYWRFMPSYLDNNALEAREALPWFYWSGETRMNCMRQALSDTLEHAYSHHIQRLMITGNFALIAGLDPKAVHEWYLAVYADAYEWVELPNTLGMALYADGGLLASKPYAASGNYIRRMSNYCDTCPYDPSVSTGEKACPFNALYWDFIARHRDRFEQNRRMPFVYATWDRMGDDKQQALRAEARRHVVAMHEGRL</sequence>
<dbReference type="InterPro" id="IPR052551">
    <property type="entry name" value="UV-DNA_repair_photolyase"/>
</dbReference>
<gene>
    <name evidence="1" type="ORF">PQU92_18490</name>
</gene>
<evidence type="ECO:0000313" key="2">
    <source>
        <dbReference type="Proteomes" id="UP001214854"/>
    </source>
</evidence>
<organism evidence="1 2">
    <name type="scientific">Asticcacaulis aquaticus</name>
    <dbReference type="NCBI Taxonomy" id="2984212"/>
    <lineage>
        <taxon>Bacteria</taxon>
        <taxon>Pseudomonadati</taxon>
        <taxon>Pseudomonadota</taxon>
        <taxon>Alphaproteobacteria</taxon>
        <taxon>Caulobacterales</taxon>
        <taxon>Caulobacteraceae</taxon>
        <taxon>Asticcacaulis</taxon>
    </lineage>
</organism>